<accession>A0A9P6J3M1</accession>
<evidence type="ECO:0000256" key="1">
    <source>
        <dbReference type="SAM" id="MobiDB-lite"/>
    </source>
</evidence>
<dbReference type="AlphaFoldDB" id="A0A9P6J3M1"/>
<feature type="compositionally biased region" description="Basic and acidic residues" evidence="1">
    <location>
        <begin position="661"/>
        <end position="696"/>
    </location>
</feature>
<comment type="caution">
    <text evidence="3">The sequence shown here is derived from an EMBL/GenBank/DDBJ whole genome shotgun (WGS) entry which is preliminary data.</text>
</comment>
<keyword evidence="4" id="KW-1185">Reference proteome</keyword>
<reference evidence="3" key="1">
    <citation type="journal article" date="2020" name="Fungal Divers.">
        <title>Resolving the Mortierellaceae phylogeny through synthesis of multi-gene phylogenetics and phylogenomics.</title>
        <authorList>
            <person name="Vandepol N."/>
            <person name="Liber J."/>
            <person name="Desiro A."/>
            <person name="Na H."/>
            <person name="Kennedy M."/>
            <person name="Barry K."/>
            <person name="Grigoriev I.V."/>
            <person name="Miller A.N."/>
            <person name="O'Donnell K."/>
            <person name="Stajich J.E."/>
            <person name="Bonito G."/>
        </authorList>
    </citation>
    <scope>NUCLEOTIDE SEQUENCE</scope>
    <source>
        <strain evidence="3">MES-2147</strain>
    </source>
</reference>
<feature type="non-terminal residue" evidence="3">
    <location>
        <position position="1260"/>
    </location>
</feature>
<name>A0A9P6J3M1_9FUNG</name>
<gene>
    <name evidence="3" type="ORF">BGZ65_011228</name>
</gene>
<protein>
    <submittedName>
        <fullName evidence="3">Uncharacterized protein</fullName>
    </submittedName>
</protein>
<dbReference type="Proteomes" id="UP000749646">
    <property type="component" value="Unassembled WGS sequence"/>
</dbReference>
<dbReference type="OrthoDB" id="2443168at2759"/>
<evidence type="ECO:0000313" key="4">
    <source>
        <dbReference type="Proteomes" id="UP000749646"/>
    </source>
</evidence>
<evidence type="ECO:0000256" key="2">
    <source>
        <dbReference type="SAM" id="Phobius"/>
    </source>
</evidence>
<feature type="region of interest" description="Disordered" evidence="1">
    <location>
        <begin position="391"/>
        <end position="414"/>
    </location>
</feature>
<keyword evidence="2" id="KW-1133">Transmembrane helix</keyword>
<organism evidence="3 4">
    <name type="scientific">Modicella reniformis</name>
    <dbReference type="NCBI Taxonomy" id="1440133"/>
    <lineage>
        <taxon>Eukaryota</taxon>
        <taxon>Fungi</taxon>
        <taxon>Fungi incertae sedis</taxon>
        <taxon>Mucoromycota</taxon>
        <taxon>Mortierellomycotina</taxon>
        <taxon>Mortierellomycetes</taxon>
        <taxon>Mortierellales</taxon>
        <taxon>Mortierellaceae</taxon>
        <taxon>Modicella</taxon>
    </lineage>
</organism>
<dbReference type="EMBL" id="JAAAHW010006428">
    <property type="protein sequence ID" value="KAF9961094.1"/>
    <property type="molecule type" value="Genomic_DNA"/>
</dbReference>
<evidence type="ECO:0000313" key="3">
    <source>
        <dbReference type="EMBL" id="KAF9961094.1"/>
    </source>
</evidence>
<dbReference type="SUPFAM" id="SSF82171">
    <property type="entry name" value="DPP6 N-terminal domain-like"/>
    <property type="match status" value="1"/>
</dbReference>
<keyword evidence="2" id="KW-0812">Transmembrane</keyword>
<sequence length="1260" mass="143122">MSRPDEACRLFFESSPSEPRKATFEGIPTEKISGEAAAIIPEKTPTFKFLAKFKKLEVGHYVVHWRVKLLENFSHFNGLRFSVGVSYDAESKDISGSFDASMPPEELRELDKNHPHDLELEKLVVIQPHEGEATVELSLSNFESERRFEHSGLQVNFVEIKLFTGINEGQTLEPPMRAPQREASEHIVKWAAKSKFETETETMETPRFWTVEPSGTRPYIPITRLAWSKDSSFLAALAVKTRSAHITVWDMGSITDILEQTDTSTLRPSYAMADVTQEIPMPGDIDNLSIGLAISPNGDYVAIYQEPKIGQWDDTKLPKCSFPIRLLKNPLVPNNDSITVEVEENGQPQLMQQKTIPHRIFDSFVGYGAFLTEKDKVDWKSHCVSTVLNNDAGAESSDENTNSSGISQSVNDTSPSTTVNTLFVACNGLYINVFRITSGEEWTHIRAIRLTDLVPTFNRRIMCKTMMETISSNTFMWLEGNGLCCTLWDLQKGSNVSYIFRTDNGKLGSCKFRGSCKMAISPDESIVALACDDILTTYYASSGIEISTRKYTGHNIEYVGFYGQSNQLFVIVRRPMSLKFGSRILDPFQLKSQIKVNRVPIPIIGKSVLAFFRDGPFKNKGLVCAADGNKIHCYVSSEPDAVRVTKSEGTLLDNTFVRHPRQNDKGTHQEPTREKSKEELEEGATKEVNQEAKEDDKQYELKIGHHEKKFSDGDGSKYWILSVEVVEVSQGSNKVVFSFVPEPWMRVSTADVGTPDELMSVYFLPKGTKFVVAGMQTLQIWNFPTDKINYFHLGFIWSRPRMTSDPEPNPYGKAYRSELVGEYYHCIPQPKVYLDETTGNIEADFELRKTAYPHHVIIPAARGSKTQSTFIYCARSIHLLASAYAYSQHEAKKISSDPSQETITFGAHADAIARFTLGHVNRLLSKKDYNTFPLICERQVTGEIAMKWNNDPINHPSFIAEPTAVRTLSFNEDKLDQHEQVVNVLILLLKRDDLRDLNRVFIEGLLKLDSGRWIPHADISLNPIMSAIENKDERLLKVLIDYCIKCAKTYHAAYLTSVEQCLALLSKDYPEIVANDFLDGNKYPVFVLRSQLPTVTPSSFFFMNTNGDFHQGSESRFLPKRNAQPTHKKRNYKIYVSPFQFKPIEPENSQKTQRNNWFPKRLQRESIFDHIAGKVHFNNPAIVAIMRFKWYKFVIKYWLVRFVLVLVFFILMMAITAKQISVSSVKEGEVRTQDEIAARYLPEWRPVFIAVIPFGLMLFG</sequence>
<proteinExistence type="predicted"/>
<keyword evidence="2" id="KW-0472">Membrane</keyword>
<feature type="transmembrane region" description="Helical" evidence="2">
    <location>
        <begin position="1197"/>
        <end position="1217"/>
    </location>
</feature>
<feature type="compositionally biased region" description="Polar residues" evidence="1">
    <location>
        <begin position="399"/>
        <end position="414"/>
    </location>
</feature>
<feature type="region of interest" description="Disordered" evidence="1">
    <location>
        <begin position="653"/>
        <end position="696"/>
    </location>
</feature>